<dbReference type="AlphaFoldDB" id="A0A4E0R1T2"/>
<dbReference type="InterPro" id="IPR006108">
    <property type="entry name" value="3HC_DH_C"/>
</dbReference>
<keyword evidence="8" id="KW-0443">Lipid metabolism</keyword>
<dbReference type="SUPFAM" id="SSF48179">
    <property type="entry name" value="6-phosphogluconate dehydrogenase C-terminal domain-like"/>
    <property type="match status" value="1"/>
</dbReference>
<dbReference type="PANTHER" id="PTHR43561:SF3">
    <property type="entry name" value="HYDROXYACYL-COENZYME A DEHYDROGENASE, MITOCHONDRIAL"/>
    <property type="match status" value="1"/>
</dbReference>
<feature type="binding site" evidence="12">
    <location>
        <position position="140"/>
    </location>
    <ligand>
        <name>NAD(+)</name>
        <dbReference type="ChEBI" id="CHEBI:57540"/>
    </ligand>
</feature>
<evidence type="ECO:0000256" key="13">
    <source>
        <dbReference type="SAM" id="Phobius"/>
    </source>
</evidence>
<keyword evidence="13" id="KW-1133">Transmembrane helix</keyword>
<feature type="transmembrane region" description="Helical" evidence="13">
    <location>
        <begin position="21"/>
        <end position="44"/>
    </location>
</feature>
<keyword evidence="13" id="KW-0472">Membrane</keyword>
<comment type="similarity">
    <text evidence="3">Belongs to the 3-hydroxyacyl-CoA dehydrogenase family.</text>
</comment>
<dbReference type="InterPro" id="IPR052242">
    <property type="entry name" value="Mito_3-hydroxyacyl-CoA_DH"/>
</dbReference>
<dbReference type="InterPro" id="IPR006180">
    <property type="entry name" value="3-OHacyl-CoA_DH_CS"/>
</dbReference>
<name>A0A4E0R1T2_FASHE</name>
<protein>
    <recommendedName>
        <fullName evidence="4">3-hydroxyacyl-CoA dehydrogenase</fullName>
        <ecNumber evidence="4">1.1.1.35</ecNumber>
    </recommendedName>
</protein>
<evidence type="ECO:0000256" key="8">
    <source>
        <dbReference type="ARBA" id="ARBA00023098"/>
    </source>
</evidence>
<dbReference type="Gene3D" id="1.10.1040.10">
    <property type="entry name" value="N-(1-d-carboxylethyl)-l-norvaline Dehydrogenase, domain 2"/>
    <property type="match status" value="1"/>
</dbReference>
<dbReference type="InterPro" id="IPR036291">
    <property type="entry name" value="NAD(P)-bd_dom_sf"/>
</dbReference>
<dbReference type="SUPFAM" id="SSF51735">
    <property type="entry name" value="NAD(P)-binding Rossmann-fold domains"/>
    <property type="match status" value="1"/>
</dbReference>
<feature type="binding site" evidence="12">
    <location>
        <position position="296"/>
    </location>
    <ligand>
        <name>NAD(+)</name>
        <dbReference type="ChEBI" id="CHEBI:57540"/>
    </ligand>
</feature>
<dbReference type="PANTHER" id="PTHR43561">
    <property type="match status" value="1"/>
</dbReference>
<dbReference type="EMBL" id="JXXN02003722">
    <property type="protein sequence ID" value="THD21235.1"/>
    <property type="molecule type" value="Genomic_DNA"/>
</dbReference>
<evidence type="ECO:0000259" key="14">
    <source>
        <dbReference type="Pfam" id="PF00725"/>
    </source>
</evidence>
<keyword evidence="13" id="KW-0812">Transmembrane</keyword>
<keyword evidence="5" id="KW-0276">Fatty acid metabolism</keyword>
<dbReference type="InterPro" id="IPR006176">
    <property type="entry name" value="3-OHacyl-CoA_DH_NAD-bd"/>
</dbReference>
<dbReference type="Gene3D" id="3.40.50.720">
    <property type="entry name" value="NAD(P)-binding Rossmann-like Domain"/>
    <property type="match status" value="1"/>
</dbReference>
<dbReference type="Proteomes" id="UP000230066">
    <property type="component" value="Unassembled WGS sequence"/>
</dbReference>
<comment type="subcellular location">
    <subcellularLocation>
        <location evidence="1">Mitochondrion matrix</location>
    </subcellularLocation>
</comment>
<organism evidence="16 17">
    <name type="scientific">Fasciola hepatica</name>
    <name type="common">Liver fluke</name>
    <dbReference type="NCBI Taxonomy" id="6192"/>
    <lineage>
        <taxon>Eukaryota</taxon>
        <taxon>Metazoa</taxon>
        <taxon>Spiralia</taxon>
        <taxon>Lophotrochozoa</taxon>
        <taxon>Platyhelminthes</taxon>
        <taxon>Trematoda</taxon>
        <taxon>Digenea</taxon>
        <taxon>Plagiorchiida</taxon>
        <taxon>Echinostomata</taxon>
        <taxon>Echinostomatoidea</taxon>
        <taxon>Fasciolidae</taxon>
        <taxon>Fasciola</taxon>
    </lineage>
</organism>
<dbReference type="InterPro" id="IPR008927">
    <property type="entry name" value="6-PGluconate_DH-like_C_sf"/>
</dbReference>
<dbReference type="PROSITE" id="PS00067">
    <property type="entry name" value="3HCDH"/>
    <property type="match status" value="1"/>
</dbReference>
<sequence length="312" mass="34233">MAHVRLARCIANQCSRGLKTITVIGGGLMGSGIVQVTLLSGYLVHLVDSSEHAMTKSLSVIDRNLRRIGKKKFAQDEGDAENFVDSCLANLVATSDLRAAVSQADLVIEAIVEKLDVKRDLFRQLEQYAPSGCCFASNTSSFLLGEIASALNRRQRFGGLHFFNPVPMLKLVEVIRTTETSDDTFQIFVQFVRSIDKFPIICRDTPGFIVNRLLVPYLIEAINLVERGDASAMDVDIGMKLGAGYPMGPFELADFVGLDTIKHICDSFAVQLCGQTRVRCPAMLAQLVADGKLGRKSGEGFFKYDEKGNRTN</sequence>
<feature type="domain" description="3-hydroxyacyl-CoA dehydrogenase NAD binding" evidence="15">
    <location>
        <begin position="20"/>
        <end position="204"/>
    </location>
</feature>
<evidence type="ECO:0000256" key="3">
    <source>
        <dbReference type="ARBA" id="ARBA00009463"/>
    </source>
</evidence>
<proteinExistence type="inferred from homology"/>
<feature type="domain" description="3-hydroxyacyl-CoA dehydrogenase C-terminal" evidence="14">
    <location>
        <begin position="207"/>
        <end position="304"/>
    </location>
</feature>
<evidence type="ECO:0000256" key="1">
    <source>
        <dbReference type="ARBA" id="ARBA00004305"/>
    </source>
</evidence>
<evidence type="ECO:0000256" key="12">
    <source>
        <dbReference type="PIRSR" id="PIRSR000105-2"/>
    </source>
</evidence>
<dbReference type="FunFam" id="3.40.50.720:FF:000009">
    <property type="entry name" value="Fatty oxidation complex, alpha subunit"/>
    <property type="match status" value="1"/>
</dbReference>
<dbReference type="InterPro" id="IPR013328">
    <property type="entry name" value="6PGD_dom2"/>
</dbReference>
<keyword evidence="7 12" id="KW-0520">NAD</keyword>
<feature type="binding site" evidence="12">
    <location>
        <begin position="25"/>
        <end position="30"/>
    </location>
    <ligand>
        <name>NAD(+)</name>
        <dbReference type="ChEBI" id="CHEBI:57540"/>
    </ligand>
</feature>
<comment type="caution">
    <text evidence="16">The sequence shown here is derived from an EMBL/GenBank/DDBJ whole genome shotgun (WGS) entry which is preliminary data.</text>
</comment>
<reference evidence="16" key="1">
    <citation type="submission" date="2019-03" db="EMBL/GenBank/DDBJ databases">
        <title>Improved annotation for the trematode Fasciola hepatica.</title>
        <authorList>
            <person name="Choi Y.-J."/>
            <person name="Martin J."/>
            <person name="Mitreva M."/>
        </authorList>
    </citation>
    <scope>NUCLEOTIDE SEQUENCE [LARGE SCALE GENOMIC DNA]</scope>
</reference>
<dbReference type="EC" id="1.1.1.35" evidence="4"/>
<evidence type="ECO:0000259" key="15">
    <source>
        <dbReference type="Pfam" id="PF02737"/>
    </source>
</evidence>
<evidence type="ECO:0000256" key="5">
    <source>
        <dbReference type="ARBA" id="ARBA00022832"/>
    </source>
</evidence>
<evidence type="ECO:0000256" key="10">
    <source>
        <dbReference type="ARBA" id="ARBA00049556"/>
    </source>
</evidence>
<feature type="binding site" evidence="12">
    <location>
        <position position="164"/>
    </location>
    <ligand>
        <name>NAD(+)</name>
        <dbReference type="ChEBI" id="CHEBI:57540"/>
    </ligand>
</feature>
<evidence type="ECO:0000256" key="7">
    <source>
        <dbReference type="ARBA" id="ARBA00023027"/>
    </source>
</evidence>
<dbReference type="Pfam" id="PF00725">
    <property type="entry name" value="3HCDH"/>
    <property type="match status" value="1"/>
</dbReference>
<feature type="binding site" evidence="12">
    <location>
        <position position="48"/>
    </location>
    <ligand>
        <name>NAD(+)</name>
        <dbReference type="ChEBI" id="CHEBI:57540"/>
    </ligand>
</feature>
<dbReference type="GO" id="GO:0006635">
    <property type="term" value="P:fatty acid beta-oxidation"/>
    <property type="evidence" value="ECO:0007669"/>
    <property type="project" value="TreeGrafter"/>
</dbReference>
<dbReference type="GO" id="GO:0070403">
    <property type="term" value="F:NAD+ binding"/>
    <property type="evidence" value="ECO:0007669"/>
    <property type="project" value="InterPro"/>
</dbReference>
<accession>A0A4E0R1T2</accession>
<comment type="pathway">
    <text evidence="2">Lipid metabolism; fatty acid beta-oxidation.</text>
</comment>
<keyword evidence="9" id="KW-0496">Mitochondrion</keyword>
<comment type="catalytic activity">
    <reaction evidence="10">
        <text>a (3S)-3-hydroxyacyl-CoA + NAD(+) = a 3-oxoacyl-CoA + NADH + H(+)</text>
        <dbReference type="Rhea" id="RHEA:22432"/>
        <dbReference type="ChEBI" id="CHEBI:15378"/>
        <dbReference type="ChEBI" id="CHEBI:57318"/>
        <dbReference type="ChEBI" id="CHEBI:57540"/>
        <dbReference type="ChEBI" id="CHEBI:57945"/>
        <dbReference type="ChEBI" id="CHEBI:90726"/>
        <dbReference type="EC" id="1.1.1.35"/>
    </reaction>
</comment>
<evidence type="ECO:0000256" key="4">
    <source>
        <dbReference type="ARBA" id="ARBA00013000"/>
    </source>
</evidence>
<feature type="binding site" evidence="12">
    <location>
        <position position="113"/>
    </location>
    <ligand>
        <name>NAD(+)</name>
        <dbReference type="ChEBI" id="CHEBI:57540"/>
    </ligand>
</feature>
<feature type="site" description="Important for catalytic activity" evidence="11">
    <location>
        <position position="161"/>
    </location>
</feature>
<dbReference type="Pfam" id="PF02737">
    <property type="entry name" value="3HCDH_N"/>
    <property type="match status" value="1"/>
</dbReference>
<evidence type="ECO:0000256" key="2">
    <source>
        <dbReference type="ARBA" id="ARBA00005005"/>
    </source>
</evidence>
<evidence type="ECO:0000256" key="6">
    <source>
        <dbReference type="ARBA" id="ARBA00023002"/>
    </source>
</evidence>
<dbReference type="GO" id="GO:0003857">
    <property type="term" value="F:(3S)-3-hydroxyacyl-CoA dehydrogenase (NAD+) activity"/>
    <property type="evidence" value="ECO:0007669"/>
    <property type="project" value="UniProtKB-EC"/>
</dbReference>
<feature type="binding site" evidence="12">
    <location>
        <position position="118"/>
    </location>
    <ligand>
        <name>NAD(+)</name>
        <dbReference type="ChEBI" id="CHEBI:57540"/>
    </ligand>
</feature>
<keyword evidence="6" id="KW-0560">Oxidoreductase</keyword>
<dbReference type="PIRSF" id="PIRSF000105">
    <property type="entry name" value="HCDH"/>
    <property type="match status" value="1"/>
</dbReference>
<keyword evidence="17" id="KW-1185">Reference proteome</keyword>
<gene>
    <name evidence="16" type="ORF">D915_008115</name>
</gene>
<dbReference type="InterPro" id="IPR022694">
    <property type="entry name" value="3-OHacyl-CoA_DH"/>
</dbReference>
<evidence type="ECO:0000313" key="16">
    <source>
        <dbReference type="EMBL" id="THD21235.1"/>
    </source>
</evidence>
<evidence type="ECO:0000256" key="9">
    <source>
        <dbReference type="ARBA" id="ARBA00023128"/>
    </source>
</evidence>
<evidence type="ECO:0000256" key="11">
    <source>
        <dbReference type="PIRSR" id="PIRSR000105-1"/>
    </source>
</evidence>
<dbReference type="GO" id="GO:0005759">
    <property type="term" value="C:mitochondrial matrix"/>
    <property type="evidence" value="ECO:0007669"/>
    <property type="project" value="UniProtKB-SubCell"/>
</dbReference>
<evidence type="ECO:0000313" key="17">
    <source>
        <dbReference type="Proteomes" id="UP000230066"/>
    </source>
</evidence>